<dbReference type="EMBL" id="DXGG01000180">
    <property type="protein sequence ID" value="HIW87765.1"/>
    <property type="molecule type" value="Genomic_DNA"/>
</dbReference>
<sequence length="291" mass="33131">MISVVFAGLNDLYAQRRNRAPLIRLGVRAGFNMSDLTSANGLDIYNGLAYYDAGLNYVGFTDTEPFKYGFNAGLALQAELSDSWFLQANLLYYTKGYKLNTQNVEISASANYLQIPVNMVYKYELSDDWRILASAGVFVGVGLHGFTDFEDHYGEERSPRPQHITTNTPTINPETGQSNLICFEPTVHGATYWKDRNDTFATDGTWSVDAGFEVGLGVEYKSFQFMINYQISALPLYDYNKEFKARYETKNIDAVNSFDYFGIDAPMSPRQHVISFNITYFFDNWDHGIRW</sequence>
<evidence type="ECO:0000313" key="3">
    <source>
        <dbReference type="Proteomes" id="UP000824267"/>
    </source>
</evidence>
<organism evidence="2 3">
    <name type="scientific">Candidatus Onthomorpha intestinigallinarum</name>
    <dbReference type="NCBI Taxonomy" id="2840880"/>
    <lineage>
        <taxon>Bacteria</taxon>
        <taxon>Pseudomonadati</taxon>
        <taxon>Bacteroidota</taxon>
        <taxon>Bacteroidia</taxon>
        <taxon>Bacteroidales</taxon>
        <taxon>Candidatus Onthomorpha</taxon>
    </lineage>
</organism>
<proteinExistence type="predicted"/>
<name>A0A9D1UIL1_9BACT</name>
<dbReference type="Pfam" id="PF13568">
    <property type="entry name" value="OMP_b-brl_2"/>
    <property type="match status" value="1"/>
</dbReference>
<comment type="caution">
    <text evidence="2">The sequence shown here is derived from an EMBL/GenBank/DDBJ whole genome shotgun (WGS) entry which is preliminary data.</text>
</comment>
<evidence type="ECO:0000259" key="1">
    <source>
        <dbReference type="Pfam" id="PF13568"/>
    </source>
</evidence>
<feature type="domain" description="Outer membrane protein beta-barrel" evidence="1">
    <location>
        <begin position="14"/>
        <end position="229"/>
    </location>
</feature>
<dbReference type="AlphaFoldDB" id="A0A9D1UIL1"/>
<reference evidence="2" key="1">
    <citation type="journal article" date="2021" name="PeerJ">
        <title>Extensive microbial diversity within the chicken gut microbiome revealed by metagenomics and culture.</title>
        <authorList>
            <person name="Gilroy R."/>
            <person name="Ravi A."/>
            <person name="Getino M."/>
            <person name="Pursley I."/>
            <person name="Horton D.L."/>
            <person name="Alikhan N.F."/>
            <person name="Baker D."/>
            <person name="Gharbi K."/>
            <person name="Hall N."/>
            <person name="Watson M."/>
            <person name="Adriaenssens E.M."/>
            <person name="Foster-Nyarko E."/>
            <person name="Jarju S."/>
            <person name="Secka A."/>
            <person name="Antonio M."/>
            <person name="Oren A."/>
            <person name="Chaudhuri R.R."/>
            <person name="La Ragione R."/>
            <person name="Hildebrand F."/>
            <person name="Pallen M.J."/>
        </authorList>
    </citation>
    <scope>NUCLEOTIDE SEQUENCE</scope>
    <source>
        <strain evidence="2">Gambia16-930</strain>
    </source>
</reference>
<dbReference type="InterPro" id="IPR025665">
    <property type="entry name" value="Beta-barrel_OMP_2"/>
</dbReference>
<dbReference type="Proteomes" id="UP000824267">
    <property type="component" value="Unassembled WGS sequence"/>
</dbReference>
<protein>
    <submittedName>
        <fullName evidence="2">PorT family protein</fullName>
    </submittedName>
</protein>
<reference evidence="2" key="2">
    <citation type="submission" date="2021-04" db="EMBL/GenBank/DDBJ databases">
        <authorList>
            <person name="Gilroy R."/>
        </authorList>
    </citation>
    <scope>NUCLEOTIDE SEQUENCE</scope>
    <source>
        <strain evidence="2">Gambia16-930</strain>
    </source>
</reference>
<gene>
    <name evidence="2" type="ORF">IAC47_05765</name>
</gene>
<accession>A0A9D1UIL1</accession>
<evidence type="ECO:0000313" key="2">
    <source>
        <dbReference type="EMBL" id="HIW87765.1"/>
    </source>
</evidence>